<keyword evidence="2" id="KW-1185">Reference proteome</keyword>
<dbReference type="EMBL" id="JAXBLV010000191">
    <property type="protein sequence ID" value="MDY3561304.1"/>
    <property type="molecule type" value="Genomic_DNA"/>
</dbReference>
<evidence type="ECO:0000313" key="2">
    <source>
        <dbReference type="Proteomes" id="UP001272242"/>
    </source>
</evidence>
<gene>
    <name evidence="1" type="ORF">R5W23_002581</name>
</gene>
<organism evidence="1 2">
    <name type="scientific">Gemmata algarum</name>
    <dbReference type="NCBI Taxonomy" id="2975278"/>
    <lineage>
        <taxon>Bacteria</taxon>
        <taxon>Pseudomonadati</taxon>
        <taxon>Planctomycetota</taxon>
        <taxon>Planctomycetia</taxon>
        <taxon>Gemmatales</taxon>
        <taxon>Gemmataceae</taxon>
        <taxon>Gemmata</taxon>
    </lineage>
</organism>
<name>A0ABU5F285_9BACT</name>
<evidence type="ECO:0000313" key="1">
    <source>
        <dbReference type="EMBL" id="MDY3561304.1"/>
    </source>
</evidence>
<accession>A0ABU5F285</accession>
<dbReference type="Proteomes" id="UP001272242">
    <property type="component" value="Unassembled WGS sequence"/>
</dbReference>
<comment type="caution">
    <text evidence="1">The sequence shown here is derived from an EMBL/GenBank/DDBJ whole genome shotgun (WGS) entry which is preliminary data.</text>
</comment>
<protein>
    <submittedName>
        <fullName evidence="1">Uncharacterized protein</fullName>
    </submittedName>
</protein>
<dbReference type="RefSeq" id="WP_320687740.1">
    <property type="nucleotide sequence ID" value="NZ_JAXBLV010000191.1"/>
</dbReference>
<proteinExistence type="predicted"/>
<sequence length="236" mass="25383">MIIAFLSTLLLLPHERSGKQETTFALSGELDKSLWAMRFELRWHQNALKNRGGIEIDKWSLESSAAAVSQAELSGNLLNFPKVEVGATASYTSSAEYLVVVTSMSDIKSSWNGKGEFDFGGGAVEACGYHEVEAQFEAYYNKKREFDFVVTAVKEAQIGGIKAAGNVAVVGTGTVSIKIAKSTSGGIKYSAIAKLGGSIFGHRDVATKASVKTGKEEPVWGWKVKWIARSGPLLAL</sequence>
<reference evidence="2" key="1">
    <citation type="journal article" date="2023" name="Mar. Drugs">
        <title>Gemmata algarum, a Novel Planctomycete Isolated from an Algal Mat, Displays Antimicrobial Activity.</title>
        <authorList>
            <person name="Kumar G."/>
            <person name="Kallscheuer N."/>
            <person name="Kashif M."/>
            <person name="Ahamad S."/>
            <person name="Jagadeeshwari U."/>
            <person name="Pannikurungottu S."/>
            <person name="Haufschild T."/>
            <person name="Kabuu M."/>
            <person name="Sasikala C."/>
            <person name="Jogler C."/>
            <person name="Ramana C."/>
        </authorList>
    </citation>
    <scope>NUCLEOTIDE SEQUENCE [LARGE SCALE GENOMIC DNA]</scope>
    <source>
        <strain evidence="2">JC673</strain>
    </source>
</reference>